<keyword evidence="2" id="KW-1185">Reference proteome</keyword>
<dbReference type="KEGG" id="spoa:EQM13_09145"/>
<dbReference type="RefSeq" id="WP_071138638.1">
    <property type="nucleotide sequence ID" value="NZ_CP035282.1"/>
</dbReference>
<dbReference type="EMBL" id="CP035282">
    <property type="protein sequence ID" value="QAT61743.1"/>
    <property type="molecule type" value="Genomic_DNA"/>
</dbReference>
<dbReference type="AlphaFoldDB" id="A0A410QCJ3"/>
<protein>
    <submittedName>
        <fullName evidence="1">DUF3866 family protein</fullName>
    </submittedName>
</protein>
<evidence type="ECO:0000313" key="2">
    <source>
        <dbReference type="Proteomes" id="UP000287969"/>
    </source>
</evidence>
<organism evidence="1 2">
    <name type="scientific">Acidilutibacter cellobiosedens</name>
    <dbReference type="NCBI Taxonomy" id="2507161"/>
    <lineage>
        <taxon>Bacteria</taxon>
        <taxon>Bacillati</taxon>
        <taxon>Bacillota</taxon>
        <taxon>Tissierellia</taxon>
        <taxon>Tissierellales</taxon>
        <taxon>Acidilutibacteraceae</taxon>
        <taxon>Acidilutibacter</taxon>
    </lineage>
</organism>
<dbReference type="Pfam" id="PF12982">
    <property type="entry name" value="DUF3866"/>
    <property type="match status" value="1"/>
</dbReference>
<gene>
    <name evidence="1" type="ORF">EQM13_09145</name>
</gene>
<evidence type="ECO:0000313" key="1">
    <source>
        <dbReference type="EMBL" id="QAT61743.1"/>
    </source>
</evidence>
<dbReference type="InterPro" id="IPR024479">
    <property type="entry name" value="DUF3866"/>
</dbReference>
<name>A0A410QCJ3_9FIRM</name>
<reference evidence="2" key="1">
    <citation type="submission" date="2019-01" db="EMBL/GenBank/DDBJ databases">
        <title>Draft genomes of a novel of Sporanaerobacter strains.</title>
        <authorList>
            <person name="Ma S."/>
        </authorList>
    </citation>
    <scope>NUCLEOTIDE SEQUENCE [LARGE SCALE GENOMIC DNA]</scope>
    <source>
        <strain evidence="2">NJN-17</strain>
    </source>
</reference>
<dbReference type="OrthoDB" id="3401376at2"/>
<accession>A0A410QCJ3</accession>
<dbReference type="Proteomes" id="UP000287969">
    <property type="component" value="Chromosome"/>
</dbReference>
<proteinExistence type="predicted"/>
<sequence length="360" mass="40189">MISYKKGTVSKILSEDESTVWFEVIIEDKIERAINYKCLTGEVRVGDVVILNTTAVNLSLGTGGYHFVIFNYSNSSKELEGKGHIMKMRYTPFQIKCLSAEEEDSPYHEKFNSFKSLEKKIFILAEIHSMLAPIAAMIKWLDPTVKVNYIMTDGGALPIGFSNTVKLLKEKKIIDKTVTIGHSFGGDLECVNIYTGLIAAKEILESDITVISMGPGIVGTGSKYGFSGIEQGYISDAVNNLGGTSLIVPRISFKDKRTRHQGVSHHTLTVLGEVSNTKSTVIIPLLGEKKNSVINEQFKEHNIFKRHNVVYEDGKDIEDAMKYFDLNITTMNRGYKDDEEYFITLGAVGKWALSYLKKGR</sequence>